<feature type="binding site" evidence="17">
    <location>
        <begin position="360"/>
        <end position="364"/>
    </location>
    <ligand>
        <name>NAD(+)</name>
        <dbReference type="ChEBI" id="CHEBI:57540"/>
    </ligand>
</feature>
<keyword evidence="8 17" id="KW-0547">Nucleotide-binding</keyword>
<dbReference type="InterPro" id="IPR031322">
    <property type="entry name" value="Shikimate/glucono_kinase"/>
</dbReference>
<evidence type="ECO:0000256" key="6">
    <source>
        <dbReference type="ARBA" id="ARBA00022605"/>
    </source>
</evidence>
<evidence type="ECO:0000256" key="4">
    <source>
        <dbReference type="ARBA" id="ARBA00004842"/>
    </source>
</evidence>
<dbReference type="CDD" id="cd08195">
    <property type="entry name" value="DHQS"/>
    <property type="match status" value="1"/>
</dbReference>
<accession>A0A6M8BAC0</accession>
<feature type="binding site" evidence="17">
    <location>
        <position position="502"/>
    </location>
    <ligand>
        <name>Zn(2+)</name>
        <dbReference type="ChEBI" id="CHEBI:29105"/>
    </ligand>
</feature>
<evidence type="ECO:0000256" key="8">
    <source>
        <dbReference type="ARBA" id="ARBA00022741"/>
    </source>
</evidence>
<feature type="binding site" evidence="16">
    <location>
        <position position="74"/>
    </location>
    <ligand>
        <name>substrate</name>
    </ligand>
</feature>
<keyword evidence="6 17" id="KW-0028">Amino-acid biosynthesis</keyword>
<comment type="cofactor">
    <cofactor evidence="16">
        <name>Mg(2+)</name>
        <dbReference type="ChEBI" id="CHEBI:18420"/>
    </cofactor>
    <text evidence="16">Binds 1 Mg(2+) ion per subunit.</text>
</comment>
<comment type="similarity">
    <text evidence="16">Belongs to the shikimate kinase family.</text>
</comment>
<dbReference type="GO" id="GO:0000287">
    <property type="term" value="F:magnesium ion binding"/>
    <property type="evidence" value="ECO:0007669"/>
    <property type="project" value="UniProtKB-UniRule"/>
</dbReference>
<comment type="cofactor">
    <cofactor evidence="2 17">
        <name>NAD(+)</name>
        <dbReference type="ChEBI" id="CHEBI:57540"/>
    </cofactor>
</comment>
<keyword evidence="5 17" id="KW-0963">Cytoplasm</keyword>
<protein>
    <recommendedName>
        <fullName evidence="16 17">Multifunctional fusion protein</fullName>
    </recommendedName>
    <domain>
        <recommendedName>
            <fullName evidence="16">Shikimate kinase</fullName>
            <shortName evidence="16">SK</shortName>
            <ecNumber evidence="16">2.7.1.71</ecNumber>
        </recommendedName>
    </domain>
    <domain>
        <recommendedName>
            <fullName evidence="17">3-dehydroquinate synthase</fullName>
            <shortName evidence="17">DHQS</shortName>
            <ecNumber evidence="17">4.2.3.4</ecNumber>
        </recommendedName>
    </domain>
</protein>
<feature type="binding site" evidence="16">
    <location>
        <begin position="28"/>
        <end position="33"/>
    </location>
    <ligand>
        <name>ATP</name>
        <dbReference type="ChEBI" id="CHEBI:30616"/>
    </ligand>
</feature>
<evidence type="ECO:0000259" key="20">
    <source>
        <dbReference type="Pfam" id="PF24621"/>
    </source>
</evidence>
<sequence>MSHNRTDPAATAIINRERLPLVLVGLPGAGKTTVARLLAAALGIQVTDTDAEIRRRARMTIPEIFTAEGEEGFRDRETRALREVLESLGAAHGIVALGGGGVLRPENREMLRHHTVVYLSARPATAAQHVGSGEGRPLISPGSDSDAALTAVRACQGALTGVLARMEALDAERRPLYEEIATVTVPTDGLSPAQVAALVLVSLGATPAATARGLAHAGILSHAPARREPSPEVPAGPEPRRPAGPRVTEDPEGATTVHVPGARGYDVVIGRGLLAPRVTRAVLASPGQGAGGVGIIHPGVLAQAAGRLAGDLHAAGLRTALIEVPDGEASKRADVLSSIWEHLGRAGLGRDGCLIGVGGGATTDLAGFAAATWLRGIPVVQAPTTLLAMVDAAVGGKTGIDTAAGKNLVGAFHTPSAVVADLGILAGLPLDELRAGLGEVIKCGLIQDEEILRLVEADPAACLRSDAPVLAELVRRAVLVKAAVVAQDLTESGLREILNYGHTYGHAIERITDYTWRHGEAVAVGCVFAAEIAHRRGLLSGKGLARHREALEAVGLPVAFPDGAERWDDLRAAMRSDKKNRAGRLRMVLVEDRFGPLRPIRGVEPTPGELEAAHRAVTASPEGAA</sequence>
<evidence type="ECO:0000256" key="3">
    <source>
        <dbReference type="ARBA" id="ARBA00004661"/>
    </source>
</evidence>
<comment type="function">
    <text evidence="17">Catalyzes the conversion of 3-deoxy-D-arabino-heptulosonate 7-phosphate (DAHP) to dehydroquinate (DHQ).</text>
</comment>
<dbReference type="GO" id="GO:0003856">
    <property type="term" value="F:3-dehydroquinate synthase activity"/>
    <property type="evidence" value="ECO:0007669"/>
    <property type="project" value="UniProtKB-UniRule"/>
</dbReference>
<evidence type="ECO:0000313" key="22">
    <source>
        <dbReference type="Proteomes" id="UP000504752"/>
    </source>
</evidence>
<keyword evidence="10 16" id="KW-0067">ATP-binding</keyword>
<dbReference type="AlphaFoldDB" id="A0A6M8BAC0"/>
<dbReference type="InterPro" id="IPR056179">
    <property type="entry name" value="DHQS_C"/>
</dbReference>
<dbReference type="EMBL" id="CP053642">
    <property type="protein sequence ID" value="QKD79765.1"/>
    <property type="molecule type" value="Genomic_DNA"/>
</dbReference>
<evidence type="ECO:0000259" key="19">
    <source>
        <dbReference type="Pfam" id="PF01761"/>
    </source>
</evidence>
<dbReference type="GO" id="GO:0005524">
    <property type="term" value="F:ATP binding"/>
    <property type="evidence" value="ECO:0007669"/>
    <property type="project" value="UniProtKB-UniRule"/>
</dbReference>
<comment type="caution">
    <text evidence="17">Lacks conserved residue(s) required for the propagation of feature annotation.</text>
</comment>
<dbReference type="PANTHER" id="PTHR43622:SF7">
    <property type="entry name" value="3-DEHYDROQUINATE SYNTHASE, CHLOROPLASTIC"/>
    <property type="match status" value="1"/>
</dbReference>
<dbReference type="UniPathway" id="UPA00053">
    <property type="reaction ID" value="UER00085"/>
</dbReference>
<dbReference type="InterPro" id="IPR023000">
    <property type="entry name" value="Shikimate_kinase_CS"/>
</dbReference>
<comment type="catalytic activity">
    <reaction evidence="1 17">
        <text>7-phospho-2-dehydro-3-deoxy-D-arabino-heptonate = 3-dehydroquinate + phosphate</text>
        <dbReference type="Rhea" id="RHEA:21968"/>
        <dbReference type="ChEBI" id="CHEBI:32364"/>
        <dbReference type="ChEBI" id="CHEBI:43474"/>
        <dbReference type="ChEBI" id="CHEBI:58394"/>
        <dbReference type="EC" id="4.2.3.4"/>
    </reaction>
</comment>
<feature type="binding site" evidence="17">
    <location>
        <begin position="326"/>
        <end position="331"/>
    </location>
    <ligand>
        <name>NAD(+)</name>
        <dbReference type="ChEBI" id="CHEBI:57540"/>
    </ligand>
</feature>
<dbReference type="PRINTS" id="PR01100">
    <property type="entry name" value="SHIKIMTKNASE"/>
</dbReference>
<dbReference type="KEGG" id="amam:HPC72_05450"/>
<keyword evidence="12 17" id="KW-0057">Aromatic amino acid biosynthesis</keyword>
<evidence type="ECO:0000256" key="12">
    <source>
        <dbReference type="ARBA" id="ARBA00023141"/>
    </source>
</evidence>
<comment type="catalytic activity">
    <reaction evidence="15 16">
        <text>shikimate + ATP = 3-phosphoshikimate + ADP + H(+)</text>
        <dbReference type="Rhea" id="RHEA:13121"/>
        <dbReference type="ChEBI" id="CHEBI:15378"/>
        <dbReference type="ChEBI" id="CHEBI:30616"/>
        <dbReference type="ChEBI" id="CHEBI:36208"/>
        <dbReference type="ChEBI" id="CHEBI:145989"/>
        <dbReference type="ChEBI" id="CHEBI:456216"/>
        <dbReference type="EC" id="2.7.1.71"/>
    </reaction>
</comment>
<evidence type="ECO:0000256" key="5">
    <source>
        <dbReference type="ARBA" id="ARBA00022490"/>
    </source>
</evidence>
<dbReference type="Pfam" id="PF01761">
    <property type="entry name" value="DHQ_synthase"/>
    <property type="match status" value="1"/>
</dbReference>
<comment type="cofactor">
    <cofactor evidence="17">
        <name>Co(2+)</name>
        <dbReference type="ChEBI" id="CHEBI:48828"/>
    </cofactor>
    <cofactor evidence="17">
        <name>Zn(2+)</name>
        <dbReference type="ChEBI" id="CHEBI:29105"/>
    </cofactor>
    <text evidence="17">Binds 1 divalent metal cation per subunit. Can use either Co(2+) or Zn(2+).</text>
</comment>
<feature type="binding site" evidence="16">
    <location>
        <position position="136"/>
    </location>
    <ligand>
        <name>ATP</name>
        <dbReference type="ChEBI" id="CHEBI:30616"/>
    </ligand>
</feature>
<feature type="binding site" evidence="17">
    <location>
        <begin position="384"/>
        <end position="385"/>
    </location>
    <ligand>
        <name>NAD(+)</name>
        <dbReference type="ChEBI" id="CHEBI:57540"/>
    </ligand>
</feature>
<name>A0A6M8BAC0_9ACTO</name>
<comment type="pathway">
    <text evidence="3 17">Metabolic intermediate biosynthesis; chorismate biosynthesis; chorismate from D-erythrose 4-phosphate and phosphoenolpyruvate: step 2/7.</text>
</comment>
<reference evidence="21 22" key="1">
    <citation type="submission" date="2020-05" db="EMBL/GenBank/DDBJ databases">
        <title>Actinomyces sp. zg-325.</title>
        <authorList>
            <person name="Yang C."/>
        </authorList>
    </citation>
    <scope>NUCLEOTIDE SEQUENCE [LARGE SCALE GENOMIC DNA]</scope>
    <source>
        <strain evidence="22">zg-325</strain>
    </source>
</reference>
<dbReference type="InterPro" id="IPR050071">
    <property type="entry name" value="Dehydroquinate_synthase"/>
</dbReference>
<evidence type="ECO:0000313" key="21">
    <source>
        <dbReference type="EMBL" id="QKD79765.1"/>
    </source>
</evidence>
<dbReference type="EC" id="2.7.1.71" evidence="16"/>
<comment type="function">
    <text evidence="16">Catalyzes the specific phosphorylation of the 3-hydroxyl group of shikimic acid using ATP as a cosubstrate.</text>
</comment>
<keyword evidence="14" id="KW-0511">Multifunctional enzyme</keyword>
<evidence type="ECO:0000256" key="10">
    <source>
        <dbReference type="ARBA" id="ARBA00022840"/>
    </source>
</evidence>
<dbReference type="Gene3D" id="3.40.50.300">
    <property type="entry name" value="P-loop containing nucleotide triphosphate hydrolases"/>
    <property type="match status" value="1"/>
</dbReference>
<keyword evidence="9 16" id="KW-0418">Kinase</keyword>
<dbReference type="NCBIfam" id="TIGR01357">
    <property type="entry name" value="aroB"/>
    <property type="match status" value="1"/>
</dbReference>
<dbReference type="PANTHER" id="PTHR43622">
    <property type="entry name" value="3-DEHYDROQUINATE SYNTHASE"/>
    <property type="match status" value="1"/>
</dbReference>
<dbReference type="Gene3D" id="3.40.50.1970">
    <property type="match status" value="1"/>
</dbReference>
<evidence type="ECO:0000256" key="15">
    <source>
        <dbReference type="ARBA" id="ARBA00048567"/>
    </source>
</evidence>
<keyword evidence="11 17" id="KW-0520">NAD</keyword>
<dbReference type="InterPro" id="IPR016037">
    <property type="entry name" value="DHQ_synth_AroB"/>
</dbReference>
<comment type="subunit">
    <text evidence="16">Monomer.</text>
</comment>
<dbReference type="GO" id="GO:0005737">
    <property type="term" value="C:cytoplasm"/>
    <property type="evidence" value="ECO:0007669"/>
    <property type="project" value="UniProtKB-SubCell"/>
</dbReference>
<dbReference type="CDD" id="cd00464">
    <property type="entry name" value="SK"/>
    <property type="match status" value="1"/>
</dbReference>
<evidence type="ECO:0000256" key="7">
    <source>
        <dbReference type="ARBA" id="ARBA00022679"/>
    </source>
</evidence>
<feature type="binding site" evidence="16">
    <location>
        <position position="99"/>
    </location>
    <ligand>
        <name>substrate</name>
    </ligand>
</feature>
<dbReference type="Pfam" id="PF24621">
    <property type="entry name" value="DHQS_C"/>
    <property type="match status" value="1"/>
</dbReference>
<dbReference type="PROSITE" id="PS01128">
    <property type="entry name" value="SHIKIMATE_KINASE"/>
    <property type="match status" value="1"/>
</dbReference>
<dbReference type="GO" id="GO:0004765">
    <property type="term" value="F:shikimate kinase activity"/>
    <property type="evidence" value="ECO:0007669"/>
    <property type="project" value="UniProtKB-UniRule"/>
</dbReference>
<keyword evidence="17" id="KW-0170">Cobalt</keyword>
<dbReference type="InterPro" id="IPR027417">
    <property type="entry name" value="P-loop_NTPase"/>
</dbReference>
<dbReference type="HAMAP" id="MF_00109">
    <property type="entry name" value="Shikimate_kinase"/>
    <property type="match status" value="1"/>
</dbReference>
<dbReference type="Proteomes" id="UP000504752">
    <property type="component" value="Chromosome"/>
</dbReference>
<keyword evidence="7 16" id="KW-0808">Transferase</keyword>
<dbReference type="RefSeq" id="WP_159523824.1">
    <property type="nucleotide sequence ID" value="NZ_CP053642.1"/>
</dbReference>
<feature type="binding site" evidence="17">
    <location>
        <position position="518"/>
    </location>
    <ligand>
        <name>Zn(2+)</name>
        <dbReference type="ChEBI" id="CHEBI:29105"/>
    </ligand>
</feature>
<evidence type="ECO:0000256" key="18">
    <source>
        <dbReference type="SAM" id="MobiDB-lite"/>
    </source>
</evidence>
<comment type="subcellular location">
    <subcellularLocation>
        <location evidence="17">Cytoplasm</location>
    </subcellularLocation>
</comment>
<dbReference type="GO" id="GO:0009073">
    <property type="term" value="P:aromatic amino acid family biosynthetic process"/>
    <property type="evidence" value="ECO:0007669"/>
    <property type="project" value="UniProtKB-KW"/>
</dbReference>
<feature type="binding site" evidence="16">
    <location>
        <position position="173"/>
    </location>
    <ligand>
        <name>substrate</name>
    </ligand>
</feature>
<evidence type="ECO:0000256" key="9">
    <source>
        <dbReference type="ARBA" id="ARBA00022777"/>
    </source>
</evidence>
<evidence type="ECO:0000256" key="13">
    <source>
        <dbReference type="ARBA" id="ARBA00023239"/>
    </source>
</evidence>
<evidence type="ECO:0000256" key="14">
    <source>
        <dbReference type="ARBA" id="ARBA00023268"/>
    </source>
</evidence>
<feature type="binding site" evidence="16">
    <location>
        <position position="50"/>
    </location>
    <ligand>
        <name>substrate</name>
    </ligand>
</feature>
<evidence type="ECO:0000256" key="17">
    <source>
        <dbReference type="HAMAP-Rule" id="MF_00110"/>
    </source>
</evidence>
<comment type="pathway">
    <text evidence="4 16">Metabolic intermediate biosynthesis; chorismate biosynthesis; chorismate from D-erythrose 4-phosphate and phosphoenolpyruvate: step 5/7.</text>
</comment>
<feature type="binding site" evidence="17">
    <location>
        <position position="397"/>
    </location>
    <ligand>
        <name>NAD(+)</name>
        <dbReference type="ChEBI" id="CHEBI:57540"/>
    </ligand>
</feature>
<dbReference type="EC" id="4.2.3.4" evidence="17"/>
<feature type="region of interest" description="Disordered" evidence="18">
    <location>
        <begin position="223"/>
        <end position="258"/>
    </location>
</feature>
<keyword evidence="17" id="KW-0862">Zinc</keyword>
<feature type="domain" description="3-dehydroquinate synthase N-terminal" evidence="19">
    <location>
        <begin position="322"/>
        <end position="434"/>
    </location>
</feature>
<dbReference type="InterPro" id="IPR000623">
    <property type="entry name" value="Shikimate_kinase/TSH1"/>
</dbReference>
<dbReference type="GO" id="GO:0008652">
    <property type="term" value="P:amino acid biosynthetic process"/>
    <property type="evidence" value="ECO:0007669"/>
    <property type="project" value="UniProtKB-KW"/>
</dbReference>
<gene>
    <name evidence="17 21" type="primary">aroB</name>
    <name evidence="16" type="synonym">aroK</name>
    <name evidence="21" type="ORF">HPC72_05450</name>
</gene>
<keyword evidence="22" id="KW-1185">Reference proteome</keyword>
<dbReference type="SUPFAM" id="SSF56796">
    <property type="entry name" value="Dehydroquinate synthase-like"/>
    <property type="match status" value="1"/>
</dbReference>
<feature type="region of interest" description="Disordered" evidence="18">
    <location>
        <begin position="600"/>
        <end position="625"/>
    </location>
</feature>
<evidence type="ECO:0000256" key="11">
    <source>
        <dbReference type="ARBA" id="ARBA00023027"/>
    </source>
</evidence>
<dbReference type="Pfam" id="PF01202">
    <property type="entry name" value="SKI"/>
    <property type="match status" value="1"/>
</dbReference>
<dbReference type="InterPro" id="IPR030960">
    <property type="entry name" value="DHQS/DOIS_N"/>
</dbReference>
<feature type="binding site" evidence="17">
    <location>
        <position position="439"/>
    </location>
    <ligand>
        <name>Zn(2+)</name>
        <dbReference type="ChEBI" id="CHEBI:29105"/>
    </ligand>
</feature>
<feature type="domain" description="3-dehydroquinate synthase C-terminal" evidence="20">
    <location>
        <begin position="436"/>
        <end position="580"/>
    </location>
</feature>
<proteinExistence type="inferred from homology"/>
<feature type="binding site" evidence="17">
    <location>
        <position position="406"/>
    </location>
    <ligand>
        <name>NAD(+)</name>
        <dbReference type="ChEBI" id="CHEBI:57540"/>
    </ligand>
</feature>
<keyword evidence="16" id="KW-0460">Magnesium</keyword>
<dbReference type="HAMAP" id="MF_00110">
    <property type="entry name" value="DHQ_synthase"/>
    <property type="match status" value="1"/>
</dbReference>
<organism evidence="21 22">
    <name type="scientific">Actinomyces marmotae</name>
    <dbReference type="NCBI Taxonomy" id="2737173"/>
    <lineage>
        <taxon>Bacteria</taxon>
        <taxon>Bacillati</taxon>
        <taxon>Actinomycetota</taxon>
        <taxon>Actinomycetes</taxon>
        <taxon>Actinomycetales</taxon>
        <taxon>Actinomycetaceae</taxon>
        <taxon>Actinomyces</taxon>
    </lineage>
</organism>
<evidence type="ECO:0000256" key="1">
    <source>
        <dbReference type="ARBA" id="ARBA00001393"/>
    </source>
</evidence>
<feature type="binding site" evidence="16">
    <location>
        <position position="32"/>
    </location>
    <ligand>
        <name>Mg(2+)</name>
        <dbReference type="ChEBI" id="CHEBI:18420"/>
    </ligand>
</feature>
<dbReference type="Gene3D" id="1.20.1090.10">
    <property type="entry name" value="Dehydroquinate synthase-like - alpha domain"/>
    <property type="match status" value="1"/>
</dbReference>
<evidence type="ECO:0000256" key="2">
    <source>
        <dbReference type="ARBA" id="ARBA00001911"/>
    </source>
</evidence>
<keyword evidence="17" id="KW-0479">Metal-binding</keyword>
<dbReference type="SUPFAM" id="SSF52540">
    <property type="entry name" value="P-loop containing nucleoside triphosphate hydrolases"/>
    <property type="match status" value="1"/>
</dbReference>
<comment type="similarity">
    <text evidence="17">Belongs to the sugar phosphate cyclases superfamily. Dehydroquinate synthase family.</text>
</comment>
<evidence type="ECO:0000256" key="16">
    <source>
        <dbReference type="HAMAP-Rule" id="MF_00109"/>
    </source>
</evidence>
<dbReference type="GO" id="GO:0009423">
    <property type="term" value="P:chorismate biosynthetic process"/>
    <property type="evidence" value="ECO:0007669"/>
    <property type="project" value="UniProtKB-UniRule"/>
</dbReference>
<keyword evidence="13 17" id="KW-0456">Lyase</keyword>